<gene>
    <name evidence="2" type="primary">ARHGAP26</name>
    <name evidence="2" type="ORF">E2C01_027186</name>
</gene>
<dbReference type="EMBL" id="VSRR010002915">
    <property type="protein sequence ID" value="MPC33821.1"/>
    <property type="molecule type" value="Genomic_DNA"/>
</dbReference>
<sequence length="112" mass="13277">MDKMYTRQGYLFLMEKKAFGTTWTKHYCLYQKENRVFTMIPYNQIQHKITSTETIVLRSCVRRMSDSIDKRFCFDLTAQDRPGVQYTLQALSEDDRKLWMDAMDGKEPVSVG</sequence>
<feature type="domain" description="PH" evidence="1">
    <location>
        <begin position="4"/>
        <end position="108"/>
    </location>
</feature>
<dbReference type="Proteomes" id="UP000324222">
    <property type="component" value="Unassembled WGS sequence"/>
</dbReference>
<dbReference type="GO" id="GO:0005096">
    <property type="term" value="F:GTPase activator activity"/>
    <property type="evidence" value="ECO:0007669"/>
    <property type="project" value="InterPro"/>
</dbReference>
<dbReference type="PANTHER" id="PTHR12552:SF1">
    <property type="entry name" value="RHO GTPASE-ACTIVATING PROTEIN GRAF"/>
    <property type="match status" value="1"/>
</dbReference>
<dbReference type="FunFam" id="2.30.29.30:FF:000496">
    <property type="entry name" value="Rho GTPase-activating protein"/>
    <property type="match status" value="1"/>
</dbReference>
<dbReference type="CDD" id="cd01249">
    <property type="entry name" value="BAR-PH_GRAF_family"/>
    <property type="match status" value="1"/>
</dbReference>
<keyword evidence="3" id="KW-1185">Reference proteome</keyword>
<dbReference type="InterPro" id="IPR011993">
    <property type="entry name" value="PH-like_dom_sf"/>
</dbReference>
<dbReference type="AlphaFoldDB" id="A0A5B7EHI7"/>
<dbReference type="Gene3D" id="2.30.29.30">
    <property type="entry name" value="Pleckstrin-homology domain (PH domain)/Phosphotyrosine-binding domain (PTB)"/>
    <property type="match status" value="1"/>
</dbReference>
<organism evidence="2 3">
    <name type="scientific">Portunus trituberculatus</name>
    <name type="common">Swimming crab</name>
    <name type="synonym">Neptunus trituberculatus</name>
    <dbReference type="NCBI Taxonomy" id="210409"/>
    <lineage>
        <taxon>Eukaryota</taxon>
        <taxon>Metazoa</taxon>
        <taxon>Ecdysozoa</taxon>
        <taxon>Arthropoda</taxon>
        <taxon>Crustacea</taxon>
        <taxon>Multicrustacea</taxon>
        <taxon>Malacostraca</taxon>
        <taxon>Eumalacostraca</taxon>
        <taxon>Eucarida</taxon>
        <taxon>Decapoda</taxon>
        <taxon>Pleocyemata</taxon>
        <taxon>Brachyura</taxon>
        <taxon>Eubrachyura</taxon>
        <taxon>Portunoidea</taxon>
        <taxon>Portunidae</taxon>
        <taxon>Portuninae</taxon>
        <taxon>Portunus</taxon>
    </lineage>
</organism>
<dbReference type="PROSITE" id="PS50003">
    <property type="entry name" value="PH_DOMAIN"/>
    <property type="match status" value="1"/>
</dbReference>
<evidence type="ECO:0000259" key="1">
    <source>
        <dbReference type="PROSITE" id="PS50003"/>
    </source>
</evidence>
<dbReference type="OrthoDB" id="3183924at2759"/>
<name>A0A5B7EHI7_PORTR</name>
<reference evidence="2 3" key="1">
    <citation type="submission" date="2019-05" db="EMBL/GenBank/DDBJ databases">
        <title>Another draft genome of Portunus trituberculatus and its Hox gene families provides insights of decapod evolution.</title>
        <authorList>
            <person name="Jeong J.-H."/>
            <person name="Song I."/>
            <person name="Kim S."/>
            <person name="Choi T."/>
            <person name="Kim D."/>
            <person name="Ryu S."/>
            <person name="Kim W."/>
        </authorList>
    </citation>
    <scope>NUCLEOTIDE SEQUENCE [LARGE SCALE GENOMIC DNA]</scope>
    <source>
        <tissue evidence="2">Muscle</tissue>
    </source>
</reference>
<evidence type="ECO:0000313" key="3">
    <source>
        <dbReference type="Proteomes" id="UP000324222"/>
    </source>
</evidence>
<protein>
    <submittedName>
        <fullName evidence="2">Rho GTPase-activating protein 26</fullName>
    </submittedName>
</protein>
<dbReference type="InterPro" id="IPR047225">
    <property type="entry name" value="PH_GRAF"/>
</dbReference>
<dbReference type="InterPro" id="IPR001849">
    <property type="entry name" value="PH_domain"/>
</dbReference>
<evidence type="ECO:0000313" key="2">
    <source>
        <dbReference type="EMBL" id="MPC33821.1"/>
    </source>
</evidence>
<dbReference type="SMART" id="SM00233">
    <property type="entry name" value="PH"/>
    <property type="match status" value="1"/>
</dbReference>
<comment type="caution">
    <text evidence="2">The sequence shown here is derived from an EMBL/GenBank/DDBJ whole genome shotgun (WGS) entry which is preliminary data.</text>
</comment>
<proteinExistence type="predicted"/>
<dbReference type="Pfam" id="PF00169">
    <property type="entry name" value="PH"/>
    <property type="match status" value="1"/>
</dbReference>
<dbReference type="SUPFAM" id="SSF50729">
    <property type="entry name" value="PH domain-like"/>
    <property type="match status" value="1"/>
</dbReference>
<accession>A0A5B7EHI7</accession>
<dbReference type="PANTHER" id="PTHR12552">
    <property type="entry name" value="OLIGOPHRENIN 1"/>
    <property type="match status" value="1"/>
</dbReference>
<dbReference type="InterPro" id="IPR047234">
    <property type="entry name" value="GRAF_fam"/>
</dbReference>